<dbReference type="SUPFAM" id="SSF51735">
    <property type="entry name" value="NAD(P)-binding Rossmann-fold domains"/>
    <property type="match status" value="2"/>
</dbReference>
<dbReference type="InterPro" id="IPR020843">
    <property type="entry name" value="ER"/>
</dbReference>
<dbReference type="EMBL" id="JAEVHL010000229">
    <property type="protein sequence ID" value="MBM0279021.1"/>
    <property type="molecule type" value="Genomic_DNA"/>
</dbReference>
<dbReference type="InterPro" id="IPR036291">
    <property type="entry name" value="NAD(P)-bd_dom_sf"/>
</dbReference>
<dbReference type="SMART" id="SM00829">
    <property type="entry name" value="PKS_ER"/>
    <property type="match status" value="1"/>
</dbReference>
<comment type="caution">
    <text evidence="5">The sequence shown here is derived from an EMBL/GenBank/DDBJ whole genome shotgun (WGS) entry which is preliminary data.</text>
</comment>
<dbReference type="Proteomes" id="UP000622245">
    <property type="component" value="Unassembled WGS sequence"/>
</dbReference>
<proteinExistence type="predicted"/>
<dbReference type="InterPro" id="IPR055123">
    <property type="entry name" value="SpnB-like_Rossmann"/>
</dbReference>
<evidence type="ECO:0000313" key="5">
    <source>
        <dbReference type="EMBL" id="MBM0279021.1"/>
    </source>
</evidence>
<feature type="compositionally biased region" description="Polar residues" evidence="3">
    <location>
        <begin position="450"/>
        <end position="464"/>
    </location>
</feature>
<feature type="domain" description="Enoyl reductase (ER)" evidence="4">
    <location>
        <begin position="164"/>
        <end position="457"/>
    </location>
</feature>
<reference evidence="5 6" key="1">
    <citation type="submission" date="2021-01" db="EMBL/GenBank/DDBJ databases">
        <title>Draft genome sequence of Micromonospora sp. strain STR1s_6.</title>
        <authorList>
            <person name="Karlyshev A."/>
            <person name="Jawad R."/>
        </authorList>
    </citation>
    <scope>NUCLEOTIDE SEQUENCE [LARGE SCALE GENOMIC DNA]</scope>
    <source>
        <strain evidence="5 6">STR1S-6</strain>
    </source>
</reference>
<dbReference type="PANTHER" id="PTHR43775">
    <property type="entry name" value="FATTY ACID SYNTHASE"/>
    <property type="match status" value="1"/>
</dbReference>
<dbReference type="InterPro" id="IPR050091">
    <property type="entry name" value="PKS_NRPS_Biosynth_Enz"/>
</dbReference>
<evidence type="ECO:0000313" key="6">
    <source>
        <dbReference type="Proteomes" id="UP000622245"/>
    </source>
</evidence>
<sequence length="464" mass="47212">MVWTPVPVADGYSGAPVVDDLAEVPEPVPPVVVVGPPSGATVREVLRHGLALVQGWLAEERFAGSRLVLTTRHAVATGPCERPDPLTAPLWGLVKAAAAEHPGRFGLADLDDDTALPHAVARIQAGPDAGVAARAGEVLAPRLVPTAAEPIPAGPWHLDITEPGTLENLRLAVDPTPVGPLAAGQVRVAVRAAGLNFRDVMVALGAVPGEAGLGGEGAGVVLETAPDVTGLRPGDRVFGLLPGSFGPVSVTDRRLLAPIPVGWSFAEAATAPIVFLTAYYGLVDLARIRPGETVLVHAAAGGVGMAAVQLAQLLGAEVYATASPAKHAAVRALGVPAERIASSRDLRFEDHIRAPPAGAASTSCSTASRTSSPTPRCGWSVPVAASSRWARPTSATRPSTLGCATGPSTSSRPDRSGPGSCSTSCSRPSPPGRCARCRTRLSTCAGPATRSASSARPGTSERSC</sequence>
<gene>
    <name evidence="5" type="ORF">JM949_28960</name>
</gene>
<organism evidence="5 6">
    <name type="scientific">Micromonospora tarensis</name>
    <dbReference type="NCBI Taxonomy" id="2806100"/>
    <lineage>
        <taxon>Bacteria</taxon>
        <taxon>Bacillati</taxon>
        <taxon>Actinomycetota</taxon>
        <taxon>Actinomycetes</taxon>
        <taxon>Micromonosporales</taxon>
        <taxon>Micromonosporaceae</taxon>
        <taxon>Micromonospora</taxon>
    </lineage>
</organism>
<dbReference type="PANTHER" id="PTHR43775:SF37">
    <property type="entry name" value="SI:DKEY-61P9.11"/>
    <property type="match status" value="1"/>
</dbReference>
<dbReference type="SUPFAM" id="SSF50129">
    <property type="entry name" value="GroES-like"/>
    <property type="match status" value="1"/>
</dbReference>
<keyword evidence="1" id="KW-0596">Phosphopantetheine</keyword>
<evidence type="ECO:0000259" key="4">
    <source>
        <dbReference type="SMART" id="SM00829"/>
    </source>
</evidence>
<evidence type="ECO:0000256" key="3">
    <source>
        <dbReference type="SAM" id="MobiDB-lite"/>
    </source>
</evidence>
<feature type="compositionally biased region" description="Low complexity" evidence="3">
    <location>
        <begin position="356"/>
        <end position="375"/>
    </location>
</feature>
<dbReference type="InterPro" id="IPR011032">
    <property type="entry name" value="GroES-like_sf"/>
</dbReference>
<keyword evidence="2" id="KW-0597">Phosphoprotein</keyword>
<feature type="region of interest" description="Disordered" evidence="3">
    <location>
        <begin position="356"/>
        <end position="464"/>
    </location>
</feature>
<accession>A0ABS1YNL8</accession>
<dbReference type="Pfam" id="PF08240">
    <property type="entry name" value="ADH_N"/>
    <property type="match status" value="1"/>
</dbReference>
<dbReference type="CDD" id="cd05195">
    <property type="entry name" value="enoyl_red"/>
    <property type="match status" value="1"/>
</dbReference>
<name>A0ABS1YNL8_9ACTN</name>
<keyword evidence="6" id="KW-1185">Reference proteome</keyword>
<feature type="compositionally biased region" description="Low complexity" evidence="3">
    <location>
        <begin position="416"/>
        <end position="427"/>
    </location>
</feature>
<evidence type="ECO:0000256" key="1">
    <source>
        <dbReference type="ARBA" id="ARBA00022450"/>
    </source>
</evidence>
<evidence type="ECO:0000256" key="2">
    <source>
        <dbReference type="ARBA" id="ARBA00022553"/>
    </source>
</evidence>
<dbReference type="Gene3D" id="3.40.50.11460">
    <property type="match status" value="1"/>
</dbReference>
<dbReference type="Gene3D" id="3.90.180.10">
    <property type="entry name" value="Medium-chain alcohol dehydrogenases, catalytic domain"/>
    <property type="match status" value="1"/>
</dbReference>
<dbReference type="InterPro" id="IPR013154">
    <property type="entry name" value="ADH-like_N"/>
</dbReference>
<protein>
    <submittedName>
        <fullName evidence="5">Alcohol dehydrogenase catalytic domain-containing protein</fullName>
    </submittedName>
</protein>
<dbReference type="Pfam" id="PF22953">
    <property type="entry name" value="SpnB_Rossmann"/>
    <property type="match status" value="1"/>
</dbReference>